<feature type="transmembrane region" description="Helical" evidence="4">
    <location>
        <begin position="98"/>
        <end position="120"/>
    </location>
</feature>
<dbReference type="InterPro" id="IPR004156">
    <property type="entry name" value="OATP"/>
</dbReference>
<feature type="transmembrane region" description="Helical" evidence="4">
    <location>
        <begin position="270"/>
        <end position="292"/>
    </location>
</feature>
<sequence>MADREEAGPPQLDSEKESLNKPTDKVADVEHVEDSVDTSCGYTATCKPKFLQRLANPTVYLVVISICSIMQGFAVNGINNVNISSYERRYLLSSRNSGLVASFYDIAAGITVLFVGYFGGTGHQPRFLGVGVASLGLGCFIMSMAHFTSPMYVPDGAKGLACDIEGSSSGANCAGSEDDAFLKNYLYVLLLGQALNGFGGTCLYSLGVTYLDQSVSAKMAPLYVGIMAGFSILGPALGFIMGGSLLNIYVDHPKPPPDGLTPNDPRWVGAWWLGFLISSIVSTLLALVMFLFPKELPGTAAIRAAKVSEAHDNGCEEVVNQEGFGLSYKDLPKASWYLMKNPAYMCITAVVTSELALAAGVQHLHAEIHQQPVWLHS</sequence>
<proteinExistence type="predicted"/>
<feature type="region of interest" description="Disordered" evidence="3">
    <location>
        <begin position="1"/>
        <end position="26"/>
    </location>
</feature>
<keyword evidence="4" id="KW-0472">Membrane</keyword>
<keyword evidence="7" id="KW-1185">Reference proteome</keyword>
<comment type="subcellular location">
    <subcellularLocation>
        <location evidence="1">Membrane</location>
        <topology evidence="1">Multi-pass membrane protein</topology>
    </subcellularLocation>
</comment>
<evidence type="ECO:0000256" key="4">
    <source>
        <dbReference type="SAM" id="Phobius"/>
    </source>
</evidence>
<dbReference type="SUPFAM" id="SSF103473">
    <property type="entry name" value="MFS general substrate transporter"/>
    <property type="match status" value="1"/>
</dbReference>
<reference evidence="6" key="1">
    <citation type="submission" date="2020-06" db="EMBL/GenBank/DDBJ databases">
        <title>Draft genome of Bugula neritina, a colonial animal packing powerful symbionts and potential medicines.</title>
        <authorList>
            <person name="Rayko M."/>
        </authorList>
    </citation>
    <scope>NUCLEOTIDE SEQUENCE [LARGE SCALE GENOMIC DNA]</scope>
    <source>
        <strain evidence="6">Kwan_BN1</strain>
    </source>
</reference>
<dbReference type="OrthoDB" id="5062115at2759"/>
<dbReference type="Gene3D" id="1.20.1250.20">
    <property type="entry name" value="MFS general substrate transporter like domains"/>
    <property type="match status" value="1"/>
</dbReference>
<dbReference type="GO" id="GO:0043252">
    <property type="term" value="P:sodium-independent organic anion transport"/>
    <property type="evidence" value="ECO:0007669"/>
    <property type="project" value="TreeGrafter"/>
</dbReference>
<feature type="transmembrane region" description="Helical" evidence="4">
    <location>
        <begin position="185"/>
        <end position="211"/>
    </location>
</feature>
<dbReference type="EMBL" id="VXIV02000084">
    <property type="protein sequence ID" value="KAF6041059.1"/>
    <property type="molecule type" value="Genomic_DNA"/>
</dbReference>
<keyword evidence="4" id="KW-1133">Transmembrane helix</keyword>
<accession>A0A7J7KSE3</accession>
<dbReference type="PANTHER" id="PTHR11388:SF160">
    <property type="entry name" value="SOLUTE CARRIER ORGANIC ANION TRANSPORTER FAMILY MEMBER"/>
    <property type="match status" value="1"/>
</dbReference>
<feature type="transmembrane region" description="Helical" evidence="4">
    <location>
        <begin position="223"/>
        <end position="250"/>
    </location>
</feature>
<dbReference type="GO" id="GO:0015347">
    <property type="term" value="F:sodium-independent organic anion transmembrane transporter activity"/>
    <property type="evidence" value="ECO:0007669"/>
    <property type="project" value="TreeGrafter"/>
</dbReference>
<evidence type="ECO:0000313" key="7">
    <source>
        <dbReference type="Proteomes" id="UP000593567"/>
    </source>
</evidence>
<dbReference type="AlphaFoldDB" id="A0A7J7KSE3"/>
<evidence type="ECO:0000256" key="1">
    <source>
        <dbReference type="ARBA" id="ARBA00004141"/>
    </source>
</evidence>
<organism evidence="6 7">
    <name type="scientific">Bugula neritina</name>
    <name type="common">Brown bryozoan</name>
    <name type="synonym">Sertularia neritina</name>
    <dbReference type="NCBI Taxonomy" id="10212"/>
    <lineage>
        <taxon>Eukaryota</taxon>
        <taxon>Metazoa</taxon>
        <taxon>Spiralia</taxon>
        <taxon>Lophotrochozoa</taxon>
        <taxon>Bryozoa</taxon>
        <taxon>Gymnolaemata</taxon>
        <taxon>Cheilostomatida</taxon>
        <taxon>Flustrina</taxon>
        <taxon>Buguloidea</taxon>
        <taxon>Bugulidae</taxon>
        <taxon>Bugula</taxon>
    </lineage>
</organism>
<keyword evidence="4" id="KW-0812">Transmembrane</keyword>
<feature type="transmembrane region" description="Helical" evidence="4">
    <location>
        <begin position="127"/>
        <end position="147"/>
    </location>
</feature>
<evidence type="ECO:0000313" key="6">
    <source>
        <dbReference type="EMBL" id="KAF6041059.1"/>
    </source>
</evidence>
<evidence type="ECO:0000256" key="2">
    <source>
        <dbReference type="ARBA" id="ARBA00023157"/>
    </source>
</evidence>
<dbReference type="Proteomes" id="UP000593567">
    <property type="component" value="Unassembled WGS sequence"/>
</dbReference>
<dbReference type="PANTHER" id="PTHR11388">
    <property type="entry name" value="ORGANIC ANION TRANSPORTER"/>
    <property type="match status" value="1"/>
</dbReference>
<comment type="caution">
    <text evidence="6">The sequence shown here is derived from an EMBL/GenBank/DDBJ whole genome shotgun (WGS) entry which is preliminary data.</text>
</comment>
<name>A0A7J7KSE3_BUGNE</name>
<evidence type="ECO:0000256" key="3">
    <source>
        <dbReference type="SAM" id="MobiDB-lite"/>
    </source>
</evidence>
<dbReference type="InterPro" id="IPR020846">
    <property type="entry name" value="MFS_dom"/>
</dbReference>
<protein>
    <submittedName>
        <fullName evidence="6">SLCO4C1</fullName>
    </submittedName>
</protein>
<keyword evidence="2" id="KW-1015">Disulfide bond</keyword>
<dbReference type="InterPro" id="IPR036259">
    <property type="entry name" value="MFS_trans_sf"/>
</dbReference>
<feature type="transmembrane region" description="Helical" evidence="4">
    <location>
        <begin position="59"/>
        <end position="78"/>
    </location>
</feature>
<feature type="domain" description="Major facilitator superfamily (MFS) profile" evidence="5">
    <location>
        <begin position="60"/>
        <end position="377"/>
    </location>
</feature>
<dbReference type="PROSITE" id="PS50850">
    <property type="entry name" value="MFS"/>
    <property type="match status" value="1"/>
</dbReference>
<dbReference type="GO" id="GO:0016323">
    <property type="term" value="C:basolateral plasma membrane"/>
    <property type="evidence" value="ECO:0007669"/>
    <property type="project" value="TreeGrafter"/>
</dbReference>
<dbReference type="Pfam" id="PF03137">
    <property type="entry name" value="OATP"/>
    <property type="match status" value="1"/>
</dbReference>
<gene>
    <name evidence="6" type="ORF">EB796_000647</name>
</gene>
<evidence type="ECO:0000259" key="5">
    <source>
        <dbReference type="PROSITE" id="PS50850"/>
    </source>
</evidence>